<organism evidence="1 2">
    <name type="scientific">Azospirillum oryzae</name>
    <dbReference type="NCBI Taxonomy" id="286727"/>
    <lineage>
        <taxon>Bacteria</taxon>
        <taxon>Pseudomonadati</taxon>
        <taxon>Pseudomonadota</taxon>
        <taxon>Alphaproteobacteria</taxon>
        <taxon>Rhodospirillales</taxon>
        <taxon>Azospirillaceae</taxon>
        <taxon>Azospirillum</taxon>
    </lineage>
</organism>
<sequence length="157" mass="17783">MHSDATSRLVDAVVRTRRVLDAARRNTTDHFGEGSRDSRKVTMLKDIRDLHDRIIRPIADSRQPIVREVGTVWFQEDIDLVHEMPRAIVHFTSLDTAEDAPRAYMTFHVGEDGTTSVSENFLTPVKTTDVRTCRLDDLDSETVAGMIDRFLAKAMQG</sequence>
<protein>
    <submittedName>
        <fullName evidence="1">Uncharacterized protein</fullName>
    </submittedName>
</protein>
<reference evidence="1 2" key="1">
    <citation type="submission" date="2017-04" db="EMBL/GenBank/DDBJ databases">
        <authorList>
            <person name="Afonso C.L."/>
            <person name="Miller P.J."/>
            <person name="Scott M.A."/>
            <person name="Spackman E."/>
            <person name="Goraichik I."/>
            <person name="Dimitrov K.M."/>
            <person name="Suarez D.L."/>
            <person name="Swayne D.E."/>
        </authorList>
    </citation>
    <scope>NUCLEOTIDE SEQUENCE [LARGE SCALE GENOMIC DNA]</scope>
    <source>
        <strain evidence="1 2">A2P</strain>
    </source>
</reference>
<evidence type="ECO:0000313" key="1">
    <source>
        <dbReference type="EMBL" id="SMF23331.1"/>
    </source>
</evidence>
<dbReference type="RefSeq" id="WP_085083061.1">
    <property type="nucleotide sequence ID" value="NZ_FXAK01000001.1"/>
</dbReference>
<dbReference type="EMBL" id="FXAK01000001">
    <property type="protein sequence ID" value="SMF23331.1"/>
    <property type="molecule type" value="Genomic_DNA"/>
</dbReference>
<dbReference type="STRING" id="286727.SAMN02982917_1140"/>
<gene>
    <name evidence="1" type="ORF">SAMN02982917_1140</name>
</gene>
<dbReference type="OrthoDB" id="7303985at2"/>
<proteinExistence type="predicted"/>
<dbReference type="Proteomes" id="UP000192936">
    <property type="component" value="Unassembled WGS sequence"/>
</dbReference>
<name>A0A1X7DXS7_9PROT</name>
<evidence type="ECO:0000313" key="2">
    <source>
        <dbReference type="Proteomes" id="UP000192936"/>
    </source>
</evidence>
<dbReference type="AlphaFoldDB" id="A0A1X7DXS7"/>
<accession>A0A1X7DXS7</accession>